<reference evidence="5 6" key="1">
    <citation type="submission" date="2019-09" db="EMBL/GenBank/DDBJ databases">
        <title>Pararcticibacter amylolyticus gen. nov., sp. nov., isolated from a rottenly hemp rope, and reclassification of Pedobacter tournemirensis as Pararcticibacter tournemirensis comb. nov.</title>
        <authorList>
            <person name="Cai Y."/>
        </authorList>
    </citation>
    <scope>NUCLEOTIDE SEQUENCE [LARGE SCALE GENOMIC DNA]</scope>
    <source>
        <strain evidence="5 6">TF5-37.2-LB10</strain>
    </source>
</reference>
<feature type="transmembrane region" description="Helical" evidence="4">
    <location>
        <begin position="338"/>
        <end position="360"/>
    </location>
</feature>
<evidence type="ECO:0000313" key="5">
    <source>
        <dbReference type="EMBL" id="KAA8476111.1"/>
    </source>
</evidence>
<feature type="transmembrane region" description="Helical" evidence="4">
    <location>
        <begin position="259"/>
        <end position="278"/>
    </location>
</feature>
<feature type="transmembrane region" description="Helical" evidence="4">
    <location>
        <begin position="483"/>
        <end position="504"/>
    </location>
</feature>
<feature type="transmembrane region" description="Helical" evidence="4">
    <location>
        <begin position="185"/>
        <end position="209"/>
    </location>
</feature>
<dbReference type="PANTHER" id="PTHR23526:SF2">
    <property type="entry name" value="MAJOR FACILITATOR SUPERFAMILY (MFS) PROFILE DOMAIN-CONTAINING PROTEIN"/>
    <property type="match status" value="1"/>
</dbReference>
<dbReference type="InterPro" id="IPR011701">
    <property type="entry name" value="MFS"/>
</dbReference>
<evidence type="ECO:0000256" key="3">
    <source>
        <dbReference type="ARBA" id="ARBA00023136"/>
    </source>
</evidence>
<feature type="transmembrane region" description="Helical" evidence="4">
    <location>
        <begin position="398"/>
        <end position="421"/>
    </location>
</feature>
<dbReference type="InterPro" id="IPR052528">
    <property type="entry name" value="Sugar_transport-like"/>
</dbReference>
<keyword evidence="3 4" id="KW-0472">Membrane</keyword>
<comment type="caution">
    <text evidence="5">The sequence shown here is derived from an EMBL/GenBank/DDBJ whole genome shotgun (WGS) entry which is preliminary data.</text>
</comment>
<keyword evidence="2 4" id="KW-1133">Transmembrane helix</keyword>
<feature type="transmembrane region" description="Helical" evidence="4">
    <location>
        <begin position="99"/>
        <end position="121"/>
    </location>
</feature>
<name>A0A5M9GQU6_9SPHI</name>
<dbReference type="Gene3D" id="1.20.1250.20">
    <property type="entry name" value="MFS general substrate transporter like domains"/>
    <property type="match status" value="1"/>
</dbReference>
<proteinExistence type="predicted"/>
<feature type="transmembrane region" description="Helical" evidence="4">
    <location>
        <begin position="372"/>
        <end position="392"/>
    </location>
</feature>
<evidence type="ECO:0000313" key="6">
    <source>
        <dbReference type="Proteomes" id="UP000322918"/>
    </source>
</evidence>
<protein>
    <submittedName>
        <fullName evidence="5">MFS transporter</fullName>
    </submittedName>
</protein>
<dbReference type="AlphaFoldDB" id="A0A5M9GQU6"/>
<dbReference type="OrthoDB" id="9772882at2"/>
<sequence>MPQACYCYENQPWRSMFVQRNDMISHLNTTRRSLILSRTENISRLLPMQAKKLFKDCCNIFLSGIVTGLTRIMKFLSPSVKLTDEQTQSGLRYIVKESLAGEVMVNLTGGTFLVSMAVFMGASNFQIGLLASLPIFTNVFQLASIWLVHTFNNRRAIAVLTSVVARLALLIIGAIPFIFGKSANVNFLIALLTVHYFFGSLASASWNSWMKDLVPEKTLGQYFSYRTRLMQILSITTSLLVAFFIDFMKVHHPDMVNTAYFVMFLVGSGVGMLGVYLLSKAPEPKAEPDSGKVLTSFQKPLRDPNFRKLIFFNSFWSFALDLAVPFFSVYMMKTIGLPLSYVMAFTILGQLSSISSLKLWGRYTDRYSNKTIIRICAPVYISCIMAMAFTSLPSGQLYSIILLAVINIFSGISTAGINLAVSNIGIKLAPREDAMSYMAVKNIIVSLCAAMAPLLAGMMADYFSHHELEWNFQWQGAHGVTVIQMISLKGLNFFFVIGGLLAMLSLRLLPGIKEQGEVEKDRVVGYMHKRIRSGMRENLVLRSIASYRPGKFSVLLKKRFSEWQ</sequence>
<dbReference type="Pfam" id="PF07690">
    <property type="entry name" value="MFS_1"/>
    <property type="match status" value="1"/>
</dbReference>
<feature type="transmembrane region" description="Helical" evidence="4">
    <location>
        <begin position="442"/>
        <end position="463"/>
    </location>
</feature>
<organism evidence="5 6">
    <name type="scientific">Arcticibacter tournemirensis</name>
    <dbReference type="NCBI Taxonomy" id="699437"/>
    <lineage>
        <taxon>Bacteria</taxon>
        <taxon>Pseudomonadati</taxon>
        <taxon>Bacteroidota</taxon>
        <taxon>Sphingobacteriia</taxon>
        <taxon>Sphingobacteriales</taxon>
        <taxon>Sphingobacteriaceae</taxon>
        <taxon>Arcticibacter</taxon>
    </lineage>
</organism>
<keyword evidence="6" id="KW-1185">Reference proteome</keyword>
<evidence type="ECO:0000256" key="1">
    <source>
        <dbReference type="ARBA" id="ARBA00022692"/>
    </source>
</evidence>
<feature type="transmembrane region" description="Helical" evidence="4">
    <location>
        <begin position="309"/>
        <end position="332"/>
    </location>
</feature>
<dbReference type="Proteomes" id="UP000322918">
    <property type="component" value="Unassembled WGS sequence"/>
</dbReference>
<dbReference type="SUPFAM" id="SSF103473">
    <property type="entry name" value="MFS general substrate transporter"/>
    <property type="match status" value="1"/>
</dbReference>
<gene>
    <name evidence="5" type="ORF">F1649_20570</name>
</gene>
<feature type="transmembrane region" description="Helical" evidence="4">
    <location>
        <begin position="127"/>
        <end position="149"/>
    </location>
</feature>
<dbReference type="EMBL" id="VWNE01000046">
    <property type="protein sequence ID" value="KAA8476111.1"/>
    <property type="molecule type" value="Genomic_DNA"/>
</dbReference>
<dbReference type="GO" id="GO:0022857">
    <property type="term" value="F:transmembrane transporter activity"/>
    <property type="evidence" value="ECO:0007669"/>
    <property type="project" value="InterPro"/>
</dbReference>
<dbReference type="PANTHER" id="PTHR23526">
    <property type="entry name" value="INTEGRAL MEMBRANE TRANSPORT PROTEIN-RELATED"/>
    <property type="match status" value="1"/>
</dbReference>
<dbReference type="InterPro" id="IPR036259">
    <property type="entry name" value="MFS_trans_sf"/>
</dbReference>
<evidence type="ECO:0000256" key="2">
    <source>
        <dbReference type="ARBA" id="ARBA00022989"/>
    </source>
</evidence>
<accession>A0A5M9GQU6</accession>
<feature type="transmembrane region" description="Helical" evidence="4">
    <location>
        <begin position="229"/>
        <end position="247"/>
    </location>
</feature>
<evidence type="ECO:0000256" key="4">
    <source>
        <dbReference type="SAM" id="Phobius"/>
    </source>
</evidence>
<feature type="transmembrane region" description="Helical" evidence="4">
    <location>
        <begin position="156"/>
        <end position="179"/>
    </location>
</feature>
<keyword evidence="1 4" id="KW-0812">Transmembrane</keyword>